<keyword evidence="1" id="KW-0472">Membrane</keyword>
<protein>
    <submittedName>
        <fullName evidence="2">Uncharacterized protein</fullName>
    </submittedName>
</protein>
<comment type="caution">
    <text evidence="2">The sequence shown here is derived from an EMBL/GenBank/DDBJ whole genome shotgun (WGS) entry which is preliminary data.</text>
</comment>
<dbReference type="STRING" id="1802114.A2719_02745"/>
<dbReference type="AlphaFoldDB" id="A0A1G2G1Y3"/>
<feature type="transmembrane region" description="Helical" evidence="1">
    <location>
        <begin position="94"/>
        <end position="114"/>
    </location>
</feature>
<reference evidence="2 3" key="1">
    <citation type="journal article" date="2016" name="Nat. Commun.">
        <title>Thousands of microbial genomes shed light on interconnected biogeochemical processes in an aquifer system.</title>
        <authorList>
            <person name="Anantharaman K."/>
            <person name="Brown C.T."/>
            <person name="Hug L.A."/>
            <person name="Sharon I."/>
            <person name="Castelle C.J."/>
            <person name="Probst A.J."/>
            <person name="Thomas B.C."/>
            <person name="Singh A."/>
            <person name="Wilkins M.J."/>
            <person name="Karaoz U."/>
            <person name="Brodie E.L."/>
            <person name="Williams K.H."/>
            <person name="Hubbard S.S."/>
            <person name="Banfield J.F."/>
        </authorList>
    </citation>
    <scope>NUCLEOTIDE SEQUENCE [LARGE SCALE GENOMIC DNA]</scope>
</reference>
<dbReference type="EMBL" id="MHNK01000010">
    <property type="protein sequence ID" value="OGZ43861.1"/>
    <property type="molecule type" value="Genomic_DNA"/>
</dbReference>
<evidence type="ECO:0000313" key="2">
    <source>
        <dbReference type="EMBL" id="OGZ43861.1"/>
    </source>
</evidence>
<feature type="transmembrane region" description="Helical" evidence="1">
    <location>
        <begin position="41"/>
        <end position="62"/>
    </location>
</feature>
<evidence type="ECO:0000313" key="3">
    <source>
        <dbReference type="Proteomes" id="UP000177480"/>
    </source>
</evidence>
<organism evidence="2 3">
    <name type="scientific">Candidatus Ryanbacteria bacterium RIFCSPHIGHO2_01_FULL_45_22</name>
    <dbReference type="NCBI Taxonomy" id="1802114"/>
    <lineage>
        <taxon>Bacteria</taxon>
        <taxon>Candidatus Ryaniibacteriota</taxon>
    </lineage>
</organism>
<dbReference type="Proteomes" id="UP000177480">
    <property type="component" value="Unassembled WGS sequence"/>
</dbReference>
<feature type="transmembrane region" description="Helical" evidence="1">
    <location>
        <begin position="171"/>
        <end position="193"/>
    </location>
</feature>
<keyword evidence="1" id="KW-1133">Transmembrane helix</keyword>
<sequence>MQNINKARGALLGAIAFVAGVSVYLFGLSPESNQGKLLLDIVKVVLVLLELSMLTFFAFLWSEDFYHTSYSRYMETVWDSWKEYSGVSVCRGSWLTFFTLFLWLVMLASMYAIINTTYSVGTGGYDHFFAWNEKDEFTSMLHLIVWSISYNIVFTFLYWNLVLKYKANSTVAFYFLALFVSANVGFVWILGGIQTFGWSAVLGVFYWLGIVVFAICLVVAFVIVIAKLQMFKGVTAQGSLFMQNITALYKGFCPIIPKKGEEEKSK</sequence>
<feature type="transmembrane region" description="Helical" evidence="1">
    <location>
        <begin position="9"/>
        <end position="29"/>
    </location>
</feature>
<accession>A0A1G2G1Y3</accession>
<gene>
    <name evidence="2" type="ORF">A2719_02745</name>
</gene>
<proteinExistence type="predicted"/>
<name>A0A1G2G1Y3_9BACT</name>
<feature type="transmembrane region" description="Helical" evidence="1">
    <location>
        <begin position="140"/>
        <end position="159"/>
    </location>
</feature>
<keyword evidence="1" id="KW-0812">Transmembrane</keyword>
<evidence type="ECO:0000256" key="1">
    <source>
        <dbReference type="SAM" id="Phobius"/>
    </source>
</evidence>
<feature type="transmembrane region" description="Helical" evidence="1">
    <location>
        <begin position="205"/>
        <end position="226"/>
    </location>
</feature>